<dbReference type="PATRIC" id="fig|1291379.3.peg.2092"/>
<evidence type="ECO:0000256" key="16">
    <source>
        <dbReference type="ARBA" id="ARBA00038053"/>
    </source>
</evidence>
<keyword evidence="5" id="KW-0328">Glycosyltransferase</keyword>
<comment type="subcellular location">
    <subcellularLocation>
        <location evidence="1">Cell membrane</location>
        <topology evidence="1">Multi-pass membrane protein</topology>
    </subcellularLocation>
</comment>
<dbReference type="InterPro" id="IPR001182">
    <property type="entry name" value="FtsW/RodA"/>
</dbReference>
<dbReference type="STRING" id="1291379.TPE_2121"/>
<evidence type="ECO:0000256" key="8">
    <source>
        <dbReference type="ARBA" id="ARBA00022960"/>
    </source>
</evidence>
<dbReference type="GO" id="GO:0071555">
    <property type="term" value="P:cell wall organization"/>
    <property type="evidence" value="ECO:0007669"/>
    <property type="project" value="UniProtKB-KW"/>
</dbReference>
<dbReference type="GO" id="GO:0015648">
    <property type="term" value="F:lipid-linked peptidoglycan transporter activity"/>
    <property type="evidence" value="ECO:0007669"/>
    <property type="project" value="TreeGrafter"/>
</dbReference>
<evidence type="ECO:0000256" key="9">
    <source>
        <dbReference type="ARBA" id="ARBA00022984"/>
    </source>
</evidence>
<evidence type="ECO:0000256" key="20">
    <source>
        <dbReference type="ARBA" id="ARBA00049902"/>
    </source>
</evidence>
<feature type="transmembrane region" description="Helical" evidence="21">
    <location>
        <begin position="174"/>
        <end position="191"/>
    </location>
</feature>
<evidence type="ECO:0000256" key="5">
    <source>
        <dbReference type="ARBA" id="ARBA00022676"/>
    </source>
</evidence>
<dbReference type="GO" id="GO:0009252">
    <property type="term" value="P:peptidoglycan biosynthetic process"/>
    <property type="evidence" value="ECO:0007669"/>
    <property type="project" value="UniProtKB-KW"/>
</dbReference>
<reference evidence="22 23" key="1">
    <citation type="journal article" date="2013" name="PLoS ONE">
        <title>Genome-Wide Relatedness of Treponema pedis, from Gingiva and Necrotic Skin Lesions of Pigs, with the Human Oral Pathogen Treponema denticola.</title>
        <authorList>
            <person name="Svartstrom O."/>
            <person name="Mushtaq M."/>
            <person name="Pringle M."/>
            <person name="Segerman B."/>
        </authorList>
    </citation>
    <scope>NUCLEOTIDE SEQUENCE [LARGE SCALE GENOMIC DNA]</scope>
    <source>
        <strain evidence="22">T A4</strain>
    </source>
</reference>
<keyword evidence="13" id="KW-0961">Cell wall biogenesis/degradation</keyword>
<protein>
    <recommendedName>
        <fullName evidence="17">Probable peptidoglycan glycosyltransferase FtsW</fullName>
        <ecNumber evidence="19">2.4.99.28</ecNumber>
    </recommendedName>
    <alternativeName>
        <fullName evidence="18">Cell division protein FtsW</fullName>
    </alternativeName>
    <alternativeName>
        <fullName evidence="15">Cell wall polymerase</fullName>
    </alternativeName>
    <alternativeName>
        <fullName evidence="14">Peptidoglycan polymerase</fullName>
    </alternativeName>
</protein>
<evidence type="ECO:0000256" key="18">
    <source>
        <dbReference type="ARBA" id="ARBA00041418"/>
    </source>
</evidence>
<dbReference type="GeneID" id="301090601"/>
<dbReference type="PANTHER" id="PTHR30474">
    <property type="entry name" value="CELL CYCLE PROTEIN"/>
    <property type="match status" value="1"/>
</dbReference>
<feature type="transmembrane region" description="Helical" evidence="21">
    <location>
        <begin position="313"/>
        <end position="335"/>
    </location>
</feature>
<keyword evidence="12" id="KW-0131">Cell cycle</keyword>
<dbReference type="KEGG" id="tped:TPE_2121"/>
<evidence type="ECO:0000256" key="19">
    <source>
        <dbReference type="ARBA" id="ARBA00044770"/>
    </source>
</evidence>
<sequence length="380" mass="41843">MNKYIAAKKNINPEKHDFIFAMAVLLLFGVGYTTLYSGSIHYAKRIFDDQLYFVIKQAKHAVVGLAGMLFFTFMDFSKIRKMLPAIVIITFLLCILPFVPGLGEMRNGAVRWIKLGGFKFQPSEAVKFSVLLFLANFFDKKNDKYEDPLISIFPPFLITSLFILFVYLGNDFSSSLFILIIATTMFFAAGVPISWFLKGLVCIIPILVLMVVTKEYRMERVLSFLDPGRDPLNSGFQIQASLNALTSGGLFGQGLGNGVRKIASVPEIYSDFIFVVWAEEMGFVGVACYMLLLIFFAVLGYKIAFTCKDRFGSYIAFGATTSILIQSLLNCAVVSKLVPATGIPLPFFSSGGSSLVISFCLCGLILNASGYVNKGGSVNG</sequence>
<keyword evidence="7 21" id="KW-0812">Transmembrane</keyword>
<dbReference type="GO" id="GO:0005886">
    <property type="term" value="C:plasma membrane"/>
    <property type="evidence" value="ECO:0007669"/>
    <property type="project" value="UniProtKB-SubCell"/>
</dbReference>
<organism evidence="22 23">
    <name type="scientific">Treponema pedis str. T A4</name>
    <dbReference type="NCBI Taxonomy" id="1291379"/>
    <lineage>
        <taxon>Bacteria</taxon>
        <taxon>Pseudomonadati</taxon>
        <taxon>Spirochaetota</taxon>
        <taxon>Spirochaetia</taxon>
        <taxon>Spirochaetales</taxon>
        <taxon>Treponemataceae</taxon>
        <taxon>Treponema</taxon>
    </lineage>
</organism>
<comment type="pathway">
    <text evidence="2">Cell wall biogenesis; peptidoglycan biosynthesis.</text>
</comment>
<keyword evidence="11 21" id="KW-0472">Membrane</keyword>
<evidence type="ECO:0000256" key="7">
    <source>
        <dbReference type="ARBA" id="ARBA00022692"/>
    </source>
</evidence>
<feature type="transmembrane region" description="Helical" evidence="21">
    <location>
        <begin position="347"/>
        <end position="366"/>
    </location>
</feature>
<proteinExistence type="inferred from homology"/>
<feature type="transmembrane region" description="Helical" evidence="21">
    <location>
        <begin position="281"/>
        <end position="301"/>
    </location>
</feature>
<dbReference type="InterPro" id="IPR013437">
    <property type="entry name" value="FtsW"/>
</dbReference>
<evidence type="ECO:0000256" key="13">
    <source>
        <dbReference type="ARBA" id="ARBA00023316"/>
    </source>
</evidence>
<gene>
    <name evidence="22" type="ORF">TPE_2121</name>
</gene>
<evidence type="ECO:0000256" key="12">
    <source>
        <dbReference type="ARBA" id="ARBA00023306"/>
    </source>
</evidence>
<dbReference type="GO" id="GO:0008360">
    <property type="term" value="P:regulation of cell shape"/>
    <property type="evidence" value="ECO:0007669"/>
    <property type="project" value="UniProtKB-KW"/>
</dbReference>
<evidence type="ECO:0000313" key="23">
    <source>
        <dbReference type="Proteomes" id="UP000015620"/>
    </source>
</evidence>
<keyword evidence="10 21" id="KW-1133">Transmembrane helix</keyword>
<feature type="transmembrane region" description="Helical" evidence="21">
    <location>
        <begin position="18"/>
        <end position="38"/>
    </location>
</feature>
<evidence type="ECO:0000256" key="2">
    <source>
        <dbReference type="ARBA" id="ARBA00004752"/>
    </source>
</evidence>
<evidence type="ECO:0000256" key="3">
    <source>
        <dbReference type="ARBA" id="ARBA00022475"/>
    </source>
</evidence>
<evidence type="ECO:0000256" key="17">
    <source>
        <dbReference type="ARBA" id="ARBA00041185"/>
    </source>
</evidence>
<evidence type="ECO:0000256" key="1">
    <source>
        <dbReference type="ARBA" id="ARBA00004651"/>
    </source>
</evidence>
<dbReference type="GO" id="GO:0032153">
    <property type="term" value="C:cell division site"/>
    <property type="evidence" value="ECO:0007669"/>
    <property type="project" value="TreeGrafter"/>
</dbReference>
<comment type="catalytic activity">
    <reaction evidence="20">
        <text>[GlcNAc-(1-&gt;4)-Mur2Ac(oyl-L-Ala-gamma-D-Glu-L-Lys-D-Ala-D-Ala)](n)-di-trans,octa-cis-undecaprenyl diphosphate + beta-D-GlcNAc-(1-&gt;4)-Mur2Ac(oyl-L-Ala-gamma-D-Glu-L-Lys-D-Ala-D-Ala)-di-trans,octa-cis-undecaprenyl diphosphate = [GlcNAc-(1-&gt;4)-Mur2Ac(oyl-L-Ala-gamma-D-Glu-L-Lys-D-Ala-D-Ala)](n+1)-di-trans,octa-cis-undecaprenyl diphosphate + di-trans,octa-cis-undecaprenyl diphosphate + H(+)</text>
        <dbReference type="Rhea" id="RHEA:23708"/>
        <dbReference type="Rhea" id="RHEA-COMP:9602"/>
        <dbReference type="Rhea" id="RHEA-COMP:9603"/>
        <dbReference type="ChEBI" id="CHEBI:15378"/>
        <dbReference type="ChEBI" id="CHEBI:58405"/>
        <dbReference type="ChEBI" id="CHEBI:60033"/>
        <dbReference type="ChEBI" id="CHEBI:78435"/>
        <dbReference type="EC" id="2.4.99.28"/>
    </reaction>
</comment>
<evidence type="ECO:0000256" key="11">
    <source>
        <dbReference type="ARBA" id="ARBA00023136"/>
    </source>
</evidence>
<keyword evidence="6" id="KW-0808">Transferase</keyword>
<dbReference type="Proteomes" id="UP000015620">
    <property type="component" value="Chromosome"/>
</dbReference>
<comment type="similarity">
    <text evidence="16">Belongs to the SEDS family. FtsW subfamily.</text>
</comment>
<dbReference type="NCBIfam" id="TIGR02614">
    <property type="entry name" value="ftsW"/>
    <property type="match status" value="1"/>
</dbReference>
<dbReference type="RefSeq" id="WP_020965892.1">
    <property type="nucleotide sequence ID" value="NC_022097.1"/>
</dbReference>
<evidence type="ECO:0000256" key="6">
    <source>
        <dbReference type="ARBA" id="ARBA00022679"/>
    </source>
</evidence>
<evidence type="ECO:0000256" key="14">
    <source>
        <dbReference type="ARBA" id="ARBA00032370"/>
    </source>
</evidence>
<dbReference type="OrthoDB" id="9768187at2"/>
<keyword evidence="3" id="KW-1003">Cell membrane</keyword>
<evidence type="ECO:0000256" key="21">
    <source>
        <dbReference type="SAM" id="Phobius"/>
    </source>
</evidence>
<feature type="transmembrane region" description="Helical" evidence="21">
    <location>
        <begin position="83"/>
        <end position="100"/>
    </location>
</feature>
<evidence type="ECO:0000256" key="4">
    <source>
        <dbReference type="ARBA" id="ARBA00022618"/>
    </source>
</evidence>
<evidence type="ECO:0000313" key="22">
    <source>
        <dbReference type="EMBL" id="AGT44595.1"/>
    </source>
</evidence>
<name>S5ZW80_9SPIR</name>
<evidence type="ECO:0000256" key="15">
    <source>
        <dbReference type="ARBA" id="ARBA00033270"/>
    </source>
</evidence>
<feature type="transmembrane region" description="Helical" evidence="21">
    <location>
        <begin position="58"/>
        <end position="76"/>
    </location>
</feature>
<keyword evidence="8" id="KW-0133">Cell shape</keyword>
<evidence type="ECO:0000256" key="10">
    <source>
        <dbReference type="ARBA" id="ARBA00022989"/>
    </source>
</evidence>
<dbReference type="PANTHER" id="PTHR30474:SF2">
    <property type="entry name" value="PEPTIDOGLYCAN GLYCOSYLTRANSFERASE FTSW-RELATED"/>
    <property type="match status" value="1"/>
</dbReference>
<keyword evidence="9" id="KW-0573">Peptidoglycan synthesis</keyword>
<keyword evidence="23" id="KW-1185">Reference proteome</keyword>
<feature type="transmembrane region" description="Helical" evidence="21">
    <location>
        <begin position="150"/>
        <end position="168"/>
    </location>
</feature>
<dbReference type="Pfam" id="PF01098">
    <property type="entry name" value="FTSW_RODA_SPOVE"/>
    <property type="match status" value="1"/>
</dbReference>
<dbReference type="EMBL" id="CP004120">
    <property type="protein sequence ID" value="AGT44595.1"/>
    <property type="molecule type" value="Genomic_DNA"/>
</dbReference>
<dbReference type="HOGENOM" id="CLU_029243_0_1_12"/>
<dbReference type="GO" id="GO:0008955">
    <property type="term" value="F:peptidoglycan glycosyltransferase activity"/>
    <property type="evidence" value="ECO:0007669"/>
    <property type="project" value="UniProtKB-EC"/>
</dbReference>
<dbReference type="AlphaFoldDB" id="S5ZW80"/>
<dbReference type="EC" id="2.4.99.28" evidence="19"/>
<accession>S5ZW80</accession>
<dbReference type="GO" id="GO:0051301">
    <property type="term" value="P:cell division"/>
    <property type="evidence" value="ECO:0007669"/>
    <property type="project" value="UniProtKB-KW"/>
</dbReference>
<keyword evidence="4" id="KW-0132">Cell division</keyword>